<dbReference type="CDD" id="cd00383">
    <property type="entry name" value="trans_reg_C"/>
    <property type="match status" value="1"/>
</dbReference>
<evidence type="ECO:0000256" key="1">
    <source>
        <dbReference type="ARBA" id="ARBA00004496"/>
    </source>
</evidence>
<dbReference type="InterPro" id="IPR001867">
    <property type="entry name" value="OmpR/PhoB-type_DNA-bd"/>
</dbReference>
<name>A0A1S2LT07_9BACI</name>
<evidence type="ECO:0000256" key="8">
    <source>
        <dbReference type="PROSITE-ProRule" id="PRU01091"/>
    </source>
</evidence>
<dbReference type="OrthoDB" id="9802426at2"/>
<evidence type="ECO:0000259" key="9">
    <source>
        <dbReference type="PROSITE" id="PS50110"/>
    </source>
</evidence>
<evidence type="ECO:0000256" key="3">
    <source>
        <dbReference type="ARBA" id="ARBA00023012"/>
    </source>
</evidence>
<dbReference type="FunFam" id="1.10.10.10:FF:000018">
    <property type="entry name" value="DNA-binding response regulator ResD"/>
    <property type="match status" value="1"/>
</dbReference>
<comment type="subcellular location">
    <subcellularLocation>
        <location evidence="1">Cytoplasm</location>
    </subcellularLocation>
</comment>
<dbReference type="GO" id="GO:0032993">
    <property type="term" value="C:protein-DNA complex"/>
    <property type="evidence" value="ECO:0007669"/>
    <property type="project" value="TreeGrafter"/>
</dbReference>
<comment type="caution">
    <text evidence="11">The sequence shown here is derived from an EMBL/GenBank/DDBJ whole genome shotgun (WGS) entry which is preliminary data.</text>
</comment>
<dbReference type="SUPFAM" id="SSF46894">
    <property type="entry name" value="C-terminal effector domain of the bipartite response regulators"/>
    <property type="match status" value="1"/>
</dbReference>
<dbReference type="Gene3D" id="3.40.50.2300">
    <property type="match status" value="1"/>
</dbReference>
<keyword evidence="4" id="KW-0805">Transcription regulation</keyword>
<dbReference type="InterPro" id="IPR001789">
    <property type="entry name" value="Sig_transdc_resp-reg_receiver"/>
</dbReference>
<dbReference type="InterPro" id="IPR036388">
    <property type="entry name" value="WH-like_DNA-bd_sf"/>
</dbReference>
<dbReference type="Proteomes" id="UP000180098">
    <property type="component" value="Unassembled WGS sequence"/>
</dbReference>
<evidence type="ECO:0000256" key="6">
    <source>
        <dbReference type="ARBA" id="ARBA00023163"/>
    </source>
</evidence>
<dbReference type="AlphaFoldDB" id="A0A1S2LT07"/>
<dbReference type="GO" id="GO:0000156">
    <property type="term" value="F:phosphorelay response regulator activity"/>
    <property type="evidence" value="ECO:0007669"/>
    <property type="project" value="TreeGrafter"/>
</dbReference>
<evidence type="ECO:0000313" key="11">
    <source>
        <dbReference type="EMBL" id="OIJ15648.1"/>
    </source>
</evidence>
<dbReference type="Gene3D" id="1.10.10.10">
    <property type="entry name" value="Winged helix-like DNA-binding domain superfamily/Winged helix DNA-binding domain"/>
    <property type="match status" value="1"/>
</dbReference>
<feature type="modified residue" description="4-aspartylphosphate" evidence="7">
    <location>
        <position position="53"/>
    </location>
</feature>
<dbReference type="GO" id="GO:0005829">
    <property type="term" value="C:cytosol"/>
    <property type="evidence" value="ECO:0007669"/>
    <property type="project" value="TreeGrafter"/>
</dbReference>
<evidence type="ECO:0000256" key="4">
    <source>
        <dbReference type="ARBA" id="ARBA00023015"/>
    </source>
</evidence>
<dbReference type="FunFam" id="3.40.50.2300:FF:000001">
    <property type="entry name" value="DNA-binding response regulator PhoB"/>
    <property type="match status" value="1"/>
</dbReference>
<reference evidence="11 12" key="1">
    <citation type="submission" date="2016-10" db="EMBL/GenBank/DDBJ databases">
        <title>Draft genome sequences of four alkaliphilic bacteria belonging to the Anaerobacillus genus.</title>
        <authorList>
            <person name="Bassil N.M."/>
            <person name="Lloyd J.R."/>
        </authorList>
    </citation>
    <scope>NUCLEOTIDE SEQUENCE [LARGE SCALE GENOMIC DNA]</scope>
    <source>
        <strain evidence="11 12">DSM 15340</strain>
    </source>
</reference>
<dbReference type="EMBL" id="MLQQ01000001">
    <property type="protein sequence ID" value="OIJ15648.1"/>
    <property type="molecule type" value="Genomic_DNA"/>
</dbReference>
<dbReference type="Gene3D" id="6.10.250.690">
    <property type="match status" value="1"/>
</dbReference>
<dbReference type="PANTHER" id="PTHR48111:SF73">
    <property type="entry name" value="ALKALINE PHOSPHATASE SYNTHESIS TRANSCRIPTIONAL REGULATORY PROTEIN PHOP"/>
    <property type="match status" value="1"/>
</dbReference>
<dbReference type="SMART" id="SM00448">
    <property type="entry name" value="REC"/>
    <property type="match status" value="1"/>
</dbReference>
<keyword evidence="3" id="KW-0902">Two-component regulatory system</keyword>
<evidence type="ECO:0000256" key="2">
    <source>
        <dbReference type="ARBA" id="ARBA00022553"/>
    </source>
</evidence>
<evidence type="ECO:0000256" key="7">
    <source>
        <dbReference type="PROSITE-ProRule" id="PRU00169"/>
    </source>
</evidence>
<dbReference type="SUPFAM" id="SSF52172">
    <property type="entry name" value="CheY-like"/>
    <property type="match status" value="1"/>
</dbReference>
<gene>
    <name evidence="11" type="ORF">BKP35_01240</name>
</gene>
<dbReference type="SMART" id="SM00862">
    <property type="entry name" value="Trans_reg_C"/>
    <property type="match status" value="1"/>
</dbReference>
<keyword evidence="2 7" id="KW-0597">Phosphoprotein</keyword>
<evidence type="ECO:0000259" key="10">
    <source>
        <dbReference type="PROSITE" id="PS51755"/>
    </source>
</evidence>
<dbReference type="InterPro" id="IPR011006">
    <property type="entry name" value="CheY-like_superfamily"/>
</dbReference>
<dbReference type="PANTHER" id="PTHR48111">
    <property type="entry name" value="REGULATOR OF RPOS"/>
    <property type="match status" value="1"/>
</dbReference>
<dbReference type="RefSeq" id="WP_071311573.1">
    <property type="nucleotide sequence ID" value="NZ_MLQQ01000001.1"/>
</dbReference>
<dbReference type="PROSITE" id="PS50110">
    <property type="entry name" value="RESPONSE_REGULATORY"/>
    <property type="match status" value="1"/>
</dbReference>
<dbReference type="InterPro" id="IPR016032">
    <property type="entry name" value="Sig_transdc_resp-reg_C-effctor"/>
</dbReference>
<accession>A0A1S2LT07</accession>
<keyword evidence="6" id="KW-0804">Transcription</keyword>
<dbReference type="InterPro" id="IPR039420">
    <property type="entry name" value="WalR-like"/>
</dbReference>
<dbReference type="Pfam" id="PF00486">
    <property type="entry name" value="Trans_reg_C"/>
    <property type="match status" value="1"/>
</dbReference>
<dbReference type="Pfam" id="PF00072">
    <property type="entry name" value="Response_reg"/>
    <property type="match status" value="1"/>
</dbReference>
<feature type="DNA-binding region" description="OmpR/PhoB-type" evidence="8">
    <location>
        <begin position="126"/>
        <end position="227"/>
    </location>
</feature>
<keyword evidence="5 8" id="KW-0238">DNA-binding</keyword>
<dbReference type="PROSITE" id="PS51755">
    <property type="entry name" value="OMPR_PHOB"/>
    <property type="match status" value="1"/>
</dbReference>
<protein>
    <submittedName>
        <fullName evidence="11">DNA-binding response regulator</fullName>
    </submittedName>
</protein>
<evidence type="ECO:0000256" key="5">
    <source>
        <dbReference type="ARBA" id="ARBA00023125"/>
    </source>
</evidence>
<sequence length="236" mass="27021">MSLKIMVVDDEPMIIDVIKAYLQKEGYDVYSAETGSEALRKIDEIKPDFLILDLMLPDFSGEEICKWVREKSDVPIMMLTAKTSEDDRINGIVIGADDYLTKPFSPREVVVRVQAILRRTQQSSTKEVLSFNNNDLVIDTLRKEIIVRGENVTLTPIEFKLLVGMAQYPGRVYSRLDLLEKVQNESYEGYERSIDVHIKNLRKKVERDSKKPDYIITVFGMGYKFGGKLDVSNASR</sequence>
<keyword evidence="12" id="KW-1185">Reference proteome</keyword>
<proteinExistence type="predicted"/>
<feature type="domain" description="Response regulatory" evidence="9">
    <location>
        <begin position="4"/>
        <end position="117"/>
    </location>
</feature>
<dbReference type="GO" id="GO:0006355">
    <property type="term" value="P:regulation of DNA-templated transcription"/>
    <property type="evidence" value="ECO:0007669"/>
    <property type="project" value="InterPro"/>
</dbReference>
<organism evidence="11 12">
    <name type="scientific">Anaerobacillus arseniciselenatis</name>
    <dbReference type="NCBI Taxonomy" id="85682"/>
    <lineage>
        <taxon>Bacteria</taxon>
        <taxon>Bacillati</taxon>
        <taxon>Bacillota</taxon>
        <taxon>Bacilli</taxon>
        <taxon>Bacillales</taxon>
        <taxon>Bacillaceae</taxon>
        <taxon>Anaerobacillus</taxon>
    </lineage>
</organism>
<feature type="domain" description="OmpR/PhoB-type" evidence="10">
    <location>
        <begin position="126"/>
        <end position="227"/>
    </location>
</feature>
<evidence type="ECO:0000313" key="12">
    <source>
        <dbReference type="Proteomes" id="UP000180098"/>
    </source>
</evidence>
<dbReference type="GO" id="GO:0000976">
    <property type="term" value="F:transcription cis-regulatory region binding"/>
    <property type="evidence" value="ECO:0007669"/>
    <property type="project" value="TreeGrafter"/>
</dbReference>